<evidence type="ECO:0000256" key="7">
    <source>
        <dbReference type="ARBA" id="ARBA00023010"/>
    </source>
</evidence>
<accession>A0A1H7K0A1</accession>
<dbReference type="HAMAP" id="MF_00237">
    <property type="entry name" value="TatB"/>
    <property type="match status" value="1"/>
</dbReference>
<dbReference type="PANTHER" id="PTHR33162:SF1">
    <property type="entry name" value="SEC-INDEPENDENT PROTEIN TRANSLOCASE PROTEIN TATA, CHLOROPLASTIC"/>
    <property type="match status" value="1"/>
</dbReference>
<keyword evidence="2 9" id="KW-0813">Transport</keyword>
<evidence type="ECO:0000313" key="13">
    <source>
        <dbReference type="Proteomes" id="UP000199256"/>
    </source>
</evidence>
<keyword evidence="3 9" id="KW-1003">Cell membrane</keyword>
<evidence type="ECO:0000256" key="2">
    <source>
        <dbReference type="ARBA" id="ARBA00022448"/>
    </source>
</evidence>
<keyword evidence="7 9" id="KW-0811">Translocation</keyword>
<organism evidence="12 13">
    <name type="scientific">Ectothiorhodospira marina</name>
    <dbReference type="NCBI Taxonomy" id="1396821"/>
    <lineage>
        <taxon>Bacteria</taxon>
        <taxon>Pseudomonadati</taxon>
        <taxon>Pseudomonadota</taxon>
        <taxon>Gammaproteobacteria</taxon>
        <taxon>Chromatiales</taxon>
        <taxon>Ectothiorhodospiraceae</taxon>
        <taxon>Ectothiorhodospira</taxon>
    </lineage>
</organism>
<dbReference type="Gene3D" id="1.20.5.3310">
    <property type="match status" value="1"/>
</dbReference>
<proteinExistence type="inferred from homology"/>
<dbReference type="InterPro" id="IPR018448">
    <property type="entry name" value="TatB"/>
</dbReference>
<evidence type="ECO:0000256" key="5">
    <source>
        <dbReference type="ARBA" id="ARBA00022927"/>
    </source>
</evidence>
<keyword evidence="13" id="KW-1185">Reference proteome</keyword>
<evidence type="ECO:0000313" key="12">
    <source>
        <dbReference type="EMBL" id="SEK80249.1"/>
    </source>
</evidence>
<dbReference type="GO" id="GO:0008320">
    <property type="term" value="F:protein transmembrane transporter activity"/>
    <property type="evidence" value="ECO:0007669"/>
    <property type="project" value="UniProtKB-UniRule"/>
</dbReference>
<evidence type="ECO:0000256" key="11">
    <source>
        <dbReference type="SAM" id="Phobius"/>
    </source>
</evidence>
<evidence type="ECO:0000256" key="3">
    <source>
        <dbReference type="ARBA" id="ARBA00022475"/>
    </source>
</evidence>
<dbReference type="Pfam" id="PF02416">
    <property type="entry name" value="TatA_B_E"/>
    <property type="match status" value="1"/>
</dbReference>
<comment type="subunit">
    <text evidence="9">The Tat system comprises two distinct complexes: a TatABC complex, containing multiple copies of TatA, TatB and TatC subunits, and a separate TatA complex, containing only TatA subunits. Substrates initially bind to the TatABC complex, which probably triggers association of the separate TatA complex to form the active translocon.</text>
</comment>
<reference evidence="13" key="1">
    <citation type="submission" date="2016-10" db="EMBL/GenBank/DDBJ databases">
        <authorList>
            <person name="Varghese N."/>
            <person name="Submissions S."/>
        </authorList>
    </citation>
    <scope>NUCLEOTIDE SEQUENCE [LARGE SCALE GENOMIC DNA]</scope>
    <source>
        <strain evidence="13">DSM 241</strain>
    </source>
</reference>
<gene>
    <name evidence="9" type="primary">tatB</name>
    <name evidence="12" type="ORF">SAMN05444515_10591</name>
</gene>
<name>A0A1H7K0A1_9GAMM</name>
<dbReference type="AlphaFoldDB" id="A0A1H7K0A1"/>
<dbReference type="EMBL" id="FOAA01000005">
    <property type="protein sequence ID" value="SEK80249.1"/>
    <property type="molecule type" value="Genomic_DNA"/>
</dbReference>
<sequence>MFDFGFWELIIITLVALLVVGPERLPKLAREIGRWVGKIKRFVSSVRSDIEQELRTDELKAMLQDQEKEINRLKTMMEDTEQDLRREVDKTQNKVKSMEEEIKEDGDGDFPKPADQIKAQAKAEGKTSRGGNDPDKPAKSQDESQA</sequence>
<evidence type="ECO:0000256" key="1">
    <source>
        <dbReference type="ARBA" id="ARBA00004167"/>
    </source>
</evidence>
<dbReference type="NCBIfam" id="TIGR01410">
    <property type="entry name" value="tatB"/>
    <property type="match status" value="1"/>
</dbReference>
<keyword evidence="4 9" id="KW-0812">Transmembrane</keyword>
<feature type="compositionally biased region" description="Basic and acidic residues" evidence="10">
    <location>
        <begin position="77"/>
        <end position="100"/>
    </location>
</feature>
<evidence type="ECO:0000256" key="6">
    <source>
        <dbReference type="ARBA" id="ARBA00022989"/>
    </source>
</evidence>
<comment type="function">
    <text evidence="9">Part of the twin-arginine translocation (Tat) system that transports large folded proteins containing a characteristic twin-arginine motif in their signal peptide across membranes. Together with TatC, TatB is part of a receptor directly interacting with Tat signal peptides. TatB may form an oligomeric binding site that transiently accommodates folded Tat precursor proteins before their translocation.</text>
</comment>
<dbReference type="PANTHER" id="PTHR33162">
    <property type="entry name" value="SEC-INDEPENDENT PROTEIN TRANSLOCASE PROTEIN TATA, CHLOROPLASTIC"/>
    <property type="match status" value="1"/>
</dbReference>
<keyword evidence="5 9" id="KW-0653">Protein transport</keyword>
<feature type="transmembrane region" description="Helical" evidence="11">
    <location>
        <begin position="6"/>
        <end position="25"/>
    </location>
</feature>
<evidence type="ECO:0000256" key="8">
    <source>
        <dbReference type="ARBA" id="ARBA00023136"/>
    </source>
</evidence>
<feature type="region of interest" description="Disordered" evidence="10">
    <location>
        <begin position="77"/>
        <end position="146"/>
    </location>
</feature>
<dbReference type="PRINTS" id="PR01506">
    <property type="entry name" value="TATBPROTEIN"/>
</dbReference>
<evidence type="ECO:0000256" key="9">
    <source>
        <dbReference type="HAMAP-Rule" id="MF_00237"/>
    </source>
</evidence>
<feature type="compositionally biased region" description="Basic and acidic residues" evidence="10">
    <location>
        <begin position="121"/>
        <end position="146"/>
    </location>
</feature>
<dbReference type="STRING" id="1396821.SAMN05444515_10591"/>
<keyword evidence="6 9" id="KW-1133">Transmembrane helix</keyword>
<keyword evidence="8 9" id="KW-0472">Membrane</keyword>
<dbReference type="InterPro" id="IPR003369">
    <property type="entry name" value="TatA/B/E"/>
</dbReference>
<dbReference type="GO" id="GO:0043953">
    <property type="term" value="P:protein transport by the Tat complex"/>
    <property type="evidence" value="ECO:0007669"/>
    <property type="project" value="UniProtKB-UniRule"/>
</dbReference>
<comment type="subcellular location">
    <subcellularLocation>
        <location evidence="9">Cell membrane</location>
        <topology evidence="9">Single-pass membrane protein</topology>
    </subcellularLocation>
    <subcellularLocation>
        <location evidence="1">Membrane</location>
        <topology evidence="1">Single-pass membrane protein</topology>
    </subcellularLocation>
</comment>
<dbReference type="OrthoDB" id="9816005at2"/>
<dbReference type="GO" id="GO:0033281">
    <property type="term" value="C:TAT protein transport complex"/>
    <property type="evidence" value="ECO:0007669"/>
    <property type="project" value="UniProtKB-UniRule"/>
</dbReference>
<evidence type="ECO:0000256" key="10">
    <source>
        <dbReference type="SAM" id="MobiDB-lite"/>
    </source>
</evidence>
<evidence type="ECO:0000256" key="4">
    <source>
        <dbReference type="ARBA" id="ARBA00022692"/>
    </source>
</evidence>
<protein>
    <recommendedName>
        <fullName evidence="9">Sec-independent protein translocase protein TatB</fullName>
    </recommendedName>
</protein>
<comment type="similarity">
    <text evidence="9">Belongs to the TatB family.</text>
</comment>
<dbReference type="Proteomes" id="UP000199256">
    <property type="component" value="Unassembled WGS sequence"/>
</dbReference>